<evidence type="ECO:0000313" key="2">
    <source>
        <dbReference type="Proteomes" id="UP000000483"/>
    </source>
</evidence>
<dbReference type="EMBL" id="CP002629">
    <property type="protein sequence ID" value="AEB09898.1"/>
    <property type="molecule type" value="Genomic_DNA"/>
</dbReference>
<reference evidence="1 2" key="1">
    <citation type="journal article" date="2011" name="Stand. Genomic Sci.">
        <title>Complete genome sequence of the acetate-degrading sulfate reducer Desulfobacca acetoxidans type strain (ASRB2).</title>
        <authorList>
            <person name="Goker M."/>
            <person name="Teshima H."/>
            <person name="Lapidus A."/>
            <person name="Nolan M."/>
            <person name="Lucas S."/>
            <person name="Hammon N."/>
            <person name="Deshpande S."/>
            <person name="Cheng J.F."/>
            <person name="Tapia R."/>
            <person name="Han C."/>
            <person name="Goodwin L."/>
            <person name="Pitluck S."/>
            <person name="Huntemann M."/>
            <person name="Liolios K."/>
            <person name="Ivanova N."/>
            <person name="Pagani I."/>
            <person name="Mavromatis K."/>
            <person name="Ovchinikova G."/>
            <person name="Pati A."/>
            <person name="Chen A."/>
            <person name="Palaniappan K."/>
            <person name="Land M."/>
            <person name="Hauser L."/>
            <person name="Brambilla E.M."/>
            <person name="Rohde M."/>
            <person name="Spring S."/>
            <person name="Detter J.C."/>
            <person name="Woyke T."/>
            <person name="Bristow J."/>
            <person name="Eisen J.A."/>
            <person name="Markowitz V."/>
            <person name="Hugenholtz P."/>
            <person name="Kyrpides N.C."/>
            <person name="Klenk H.P."/>
        </authorList>
    </citation>
    <scope>NUCLEOTIDE SEQUENCE [LARGE SCALE GENOMIC DNA]</scope>
    <source>
        <strain evidence="2">ATCC 700848 / DSM 11109 / ASRB2</strain>
    </source>
</reference>
<gene>
    <name evidence="1" type="ordered locus">Desac_2069</name>
</gene>
<protein>
    <submittedName>
        <fullName evidence="1">ApbE family lipoprotein</fullName>
    </submittedName>
</protein>
<dbReference type="OrthoDB" id="9787842at2"/>
<evidence type="ECO:0000313" key="1">
    <source>
        <dbReference type="EMBL" id="AEB09898.1"/>
    </source>
</evidence>
<accession>F2NJV4</accession>
<dbReference type="Gene3D" id="3.10.520.10">
    <property type="entry name" value="ApbE-like domains"/>
    <property type="match status" value="1"/>
</dbReference>
<dbReference type="SUPFAM" id="SSF143631">
    <property type="entry name" value="ApbE-like"/>
    <property type="match status" value="1"/>
</dbReference>
<dbReference type="HOGENOM" id="CLU_074757_1_0_7"/>
<reference evidence="2" key="2">
    <citation type="submission" date="2011-03" db="EMBL/GenBank/DDBJ databases">
        <title>The complete genome of Desulfobacca acetoxidans DSM 11109.</title>
        <authorList>
            <consortium name="US DOE Joint Genome Institute (JGI-PGF)"/>
            <person name="Lucas S."/>
            <person name="Copeland A."/>
            <person name="Lapidus A."/>
            <person name="Bruce D."/>
            <person name="Goodwin L."/>
            <person name="Pitluck S."/>
            <person name="Peters L."/>
            <person name="Kyrpides N."/>
            <person name="Mavromatis K."/>
            <person name="Ivanova N."/>
            <person name="Ovchinnikova G."/>
            <person name="Teshima H."/>
            <person name="Detter J.C."/>
            <person name="Han C."/>
            <person name="Land M."/>
            <person name="Hauser L."/>
            <person name="Markowitz V."/>
            <person name="Cheng J.-F."/>
            <person name="Hugenholtz P."/>
            <person name="Woyke T."/>
            <person name="Wu D."/>
            <person name="Spring S."/>
            <person name="Schueler E."/>
            <person name="Brambilla E."/>
            <person name="Klenk H.-P."/>
            <person name="Eisen J.A."/>
        </authorList>
    </citation>
    <scope>NUCLEOTIDE SEQUENCE [LARGE SCALE GENOMIC DNA]</scope>
    <source>
        <strain evidence="2">ATCC 700848 / DSM 11109 / ASRB2</strain>
    </source>
</reference>
<dbReference type="AlphaFoldDB" id="F2NJV4"/>
<dbReference type="NCBIfam" id="NF003323">
    <property type="entry name" value="PRK04334.1-3"/>
    <property type="match status" value="1"/>
</dbReference>
<keyword evidence="2" id="KW-1185">Reference proteome</keyword>
<name>F2NJV4_DESAR</name>
<dbReference type="RefSeq" id="WP_013707007.1">
    <property type="nucleotide sequence ID" value="NC_015388.1"/>
</dbReference>
<dbReference type="PIRSF" id="PIRSF006421">
    <property type="entry name" value="UCP006421"/>
    <property type="match status" value="1"/>
</dbReference>
<dbReference type="STRING" id="880072.Desac_2069"/>
<keyword evidence="1" id="KW-0449">Lipoprotein</keyword>
<sequence>MTHRTYRTRMARSGLVSFQVRMRETDLMILAERNLSDAAMMVVMQQRRQLEHYIAQHPGFLETLIPWPPDVLAPSLVQAMIRATAQVNVGPMAAVAGAIADAVGQELLTRSQEVIVENGGDIFLKITGPATMALFAGRSPLSLKVGIRLQPEQTPLGVCTSSGTVGHSLSLGRADAACVLASTAILADAAATALGNRVKESKDIPAALEWLGDIPDVWGGIVIVGEKLGAWGEVELTPL</sequence>
<dbReference type="Proteomes" id="UP000000483">
    <property type="component" value="Chromosome"/>
</dbReference>
<proteinExistence type="predicted"/>
<dbReference type="InterPro" id="IPR003374">
    <property type="entry name" value="ApbE-like_sf"/>
</dbReference>
<dbReference type="InterPro" id="IPR007183">
    <property type="entry name" value="UPF0280"/>
</dbReference>
<dbReference type="KEGG" id="dao:Desac_2069"/>
<dbReference type="eggNOG" id="COG2122">
    <property type="taxonomic scope" value="Bacteria"/>
</dbReference>
<organism evidence="1 2">
    <name type="scientific">Desulfobacca acetoxidans (strain ATCC 700848 / DSM 11109 / ASRB2)</name>
    <dbReference type="NCBI Taxonomy" id="880072"/>
    <lineage>
        <taxon>Bacteria</taxon>
        <taxon>Pseudomonadati</taxon>
        <taxon>Thermodesulfobacteriota</taxon>
        <taxon>Desulfobaccia</taxon>
        <taxon>Desulfobaccales</taxon>
        <taxon>Desulfobaccaceae</taxon>
        <taxon>Desulfobacca</taxon>
    </lineage>
</organism>